<keyword evidence="5" id="KW-1185">Reference proteome</keyword>
<sequence>MDAARSEHTAWPTPTTILHVIECWGGGVSTAVMSYIRATPHLAHWLITAPRRGEVVKAEPMAALRGRLALPAGHLARINAIGRAYARLKPDVVHAHSSFAGLYVRTCRSIPASRIVYTPHCYAFERADVPRALRTVFRTTEAVLARRTGTVAAVSPREASLATALHRAQRVVYVPNAASSSLAPFRVRVTDRPMRAVTVGRICAQKDPHFLARAARIRDDSISWAWIGDGDARLRHVLESAGVHVTGWLPHREVIEQLRAADVYIHSALWESAPMSLLEAVAAGLPVVARDIPALRVLGIPNLARTPTDLATAVAELADPASWQKAASQIRAALRDNTVENLADRLTYAYAGLRGESTERRAQWLTTSGSR</sequence>
<dbReference type="EMBL" id="BAAABM010000045">
    <property type="protein sequence ID" value="GAA0350997.1"/>
    <property type="molecule type" value="Genomic_DNA"/>
</dbReference>
<protein>
    <submittedName>
        <fullName evidence="4">Glycosyltransferase</fullName>
    </submittedName>
</protein>
<dbReference type="InterPro" id="IPR050194">
    <property type="entry name" value="Glycosyltransferase_grp1"/>
</dbReference>
<feature type="domain" description="Glycosyltransferase subfamily 4-like N-terminal" evidence="3">
    <location>
        <begin position="26"/>
        <end position="176"/>
    </location>
</feature>
<evidence type="ECO:0000313" key="5">
    <source>
        <dbReference type="Proteomes" id="UP001501822"/>
    </source>
</evidence>
<dbReference type="SUPFAM" id="SSF53756">
    <property type="entry name" value="UDP-Glycosyltransferase/glycogen phosphorylase"/>
    <property type="match status" value="1"/>
</dbReference>
<evidence type="ECO:0000256" key="2">
    <source>
        <dbReference type="ARBA" id="ARBA00022679"/>
    </source>
</evidence>
<dbReference type="RefSeq" id="WP_252806613.1">
    <property type="nucleotide sequence ID" value="NZ_BAAABM010000045.1"/>
</dbReference>
<dbReference type="Gene3D" id="3.40.50.2000">
    <property type="entry name" value="Glycogen Phosphorylase B"/>
    <property type="match status" value="2"/>
</dbReference>
<dbReference type="Pfam" id="PF13692">
    <property type="entry name" value="Glyco_trans_1_4"/>
    <property type="match status" value="1"/>
</dbReference>
<dbReference type="Pfam" id="PF13579">
    <property type="entry name" value="Glyco_trans_4_4"/>
    <property type="match status" value="1"/>
</dbReference>
<evidence type="ECO:0000259" key="3">
    <source>
        <dbReference type="Pfam" id="PF13579"/>
    </source>
</evidence>
<name>A0ABN0X002_9ACTN</name>
<organism evidence="4 5">
    <name type="scientific">Actinoallomurus spadix</name>
    <dbReference type="NCBI Taxonomy" id="79912"/>
    <lineage>
        <taxon>Bacteria</taxon>
        <taxon>Bacillati</taxon>
        <taxon>Actinomycetota</taxon>
        <taxon>Actinomycetes</taxon>
        <taxon>Streptosporangiales</taxon>
        <taxon>Thermomonosporaceae</taxon>
        <taxon>Actinoallomurus</taxon>
    </lineage>
</organism>
<evidence type="ECO:0000256" key="1">
    <source>
        <dbReference type="ARBA" id="ARBA00022676"/>
    </source>
</evidence>
<dbReference type="InterPro" id="IPR028098">
    <property type="entry name" value="Glyco_trans_4-like_N"/>
</dbReference>
<evidence type="ECO:0000313" key="4">
    <source>
        <dbReference type="EMBL" id="GAA0350997.1"/>
    </source>
</evidence>
<gene>
    <name evidence="4" type="ORF">GCM10010151_45790</name>
</gene>
<dbReference type="Proteomes" id="UP001501822">
    <property type="component" value="Unassembled WGS sequence"/>
</dbReference>
<accession>A0ABN0X002</accession>
<keyword evidence="2" id="KW-0808">Transferase</keyword>
<keyword evidence="1" id="KW-0328">Glycosyltransferase</keyword>
<dbReference type="PANTHER" id="PTHR45947">
    <property type="entry name" value="SULFOQUINOVOSYL TRANSFERASE SQD2"/>
    <property type="match status" value="1"/>
</dbReference>
<reference evidence="4 5" key="1">
    <citation type="journal article" date="2019" name="Int. J. Syst. Evol. Microbiol.">
        <title>The Global Catalogue of Microorganisms (GCM) 10K type strain sequencing project: providing services to taxonomists for standard genome sequencing and annotation.</title>
        <authorList>
            <consortium name="The Broad Institute Genomics Platform"/>
            <consortium name="The Broad Institute Genome Sequencing Center for Infectious Disease"/>
            <person name="Wu L."/>
            <person name="Ma J."/>
        </authorList>
    </citation>
    <scope>NUCLEOTIDE SEQUENCE [LARGE SCALE GENOMIC DNA]</scope>
    <source>
        <strain evidence="4 5">JCM 3146</strain>
    </source>
</reference>
<proteinExistence type="predicted"/>
<comment type="caution">
    <text evidence="4">The sequence shown here is derived from an EMBL/GenBank/DDBJ whole genome shotgun (WGS) entry which is preliminary data.</text>
</comment>
<dbReference type="PANTHER" id="PTHR45947:SF3">
    <property type="entry name" value="SULFOQUINOVOSYL TRANSFERASE SQD2"/>
    <property type="match status" value="1"/>
</dbReference>